<accession>A0A7W7XZ39</accession>
<protein>
    <recommendedName>
        <fullName evidence="4">Lipoprotein</fullName>
    </recommendedName>
</protein>
<name>A0A7W7XZ39_9GAMM</name>
<keyword evidence="3" id="KW-1185">Reference proteome</keyword>
<feature type="chain" id="PRO_5031389908" description="Lipoprotein" evidence="1">
    <location>
        <begin position="18"/>
        <end position="124"/>
    </location>
</feature>
<feature type="signal peptide" evidence="1">
    <location>
        <begin position="1"/>
        <end position="17"/>
    </location>
</feature>
<gene>
    <name evidence="2" type="ORF">HNQ58_000982</name>
</gene>
<reference evidence="2 3" key="1">
    <citation type="submission" date="2020-08" db="EMBL/GenBank/DDBJ databases">
        <title>Genomic Encyclopedia of Type Strains, Phase IV (KMG-IV): sequencing the most valuable type-strain genomes for metagenomic binning, comparative biology and taxonomic classification.</title>
        <authorList>
            <person name="Goeker M."/>
        </authorList>
    </citation>
    <scope>NUCLEOTIDE SEQUENCE [LARGE SCALE GENOMIC DNA]</scope>
    <source>
        <strain evidence="2 3">DSM 25897</strain>
    </source>
</reference>
<comment type="caution">
    <text evidence="2">The sequence shown here is derived from an EMBL/GenBank/DDBJ whole genome shotgun (WGS) entry which is preliminary data.</text>
</comment>
<sequence length="124" mass="13830">MRILPVVLLALLLPACGSEPSALPGRPFAQPGVSFTLTPSAARDCHPETVYRGRVDWSVEGRDRVRLEIRVGDRHGAVFARSNQPRGSAWTEEWVRRGVWLVLIDRDRDEVLATLRAGPETCDE</sequence>
<dbReference type="RefSeq" id="WP_183947673.1">
    <property type="nucleotide sequence ID" value="NZ_JACHHX010000005.1"/>
</dbReference>
<proteinExistence type="predicted"/>
<dbReference type="EMBL" id="JACHHX010000005">
    <property type="protein sequence ID" value="MBB5015101.1"/>
    <property type="molecule type" value="Genomic_DNA"/>
</dbReference>
<evidence type="ECO:0000313" key="2">
    <source>
        <dbReference type="EMBL" id="MBB5015101.1"/>
    </source>
</evidence>
<dbReference type="Proteomes" id="UP000519004">
    <property type="component" value="Unassembled WGS sequence"/>
</dbReference>
<evidence type="ECO:0000313" key="3">
    <source>
        <dbReference type="Proteomes" id="UP000519004"/>
    </source>
</evidence>
<evidence type="ECO:0008006" key="4">
    <source>
        <dbReference type="Google" id="ProtNLM"/>
    </source>
</evidence>
<keyword evidence="1" id="KW-0732">Signal</keyword>
<organism evidence="2 3">
    <name type="scientific">Rehaibacterium terrae</name>
    <dbReference type="NCBI Taxonomy" id="1341696"/>
    <lineage>
        <taxon>Bacteria</taxon>
        <taxon>Pseudomonadati</taxon>
        <taxon>Pseudomonadota</taxon>
        <taxon>Gammaproteobacteria</taxon>
        <taxon>Lysobacterales</taxon>
        <taxon>Lysobacteraceae</taxon>
        <taxon>Rehaibacterium</taxon>
    </lineage>
</organism>
<evidence type="ECO:0000256" key="1">
    <source>
        <dbReference type="SAM" id="SignalP"/>
    </source>
</evidence>
<dbReference type="AlphaFoldDB" id="A0A7W7XZ39"/>